<evidence type="ECO:0000313" key="3">
    <source>
        <dbReference type="Proteomes" id="UP000076532"/>
    </source>
</evidence>
<keyword evidence="3" id="KW-1185">Reference proteome</keyword>
<gene>
    <name evidence="2" type="ORF">FIBSPDRAFT_877068</name>
</gene>
<organism evidence="2 3">
    <name type="scientific">Athelia psychrophila</name>
    <dbReference type="NCBI Taxonomy" id="1759441"/>
    <lineage>
        <taxon>Eukaryota</taxon>
        <taxon>Fungi</taxon>
        <taxon>Dikarya</taxon>
        <taxon>Basidiomycota</taxon>
        <taxon>Agaricomycotina</taxon>
        <taxon>Agaricomycetes</taxon>
        <taxon>Agaricomycetidae</taxon>
        <taxon>Atheliales</taxon>
        <taxon>Atheliaceae</taxon>
        <taxon>Athelia</taxon>
    </lineage>
</organism>
<dbReference type="AlphaFoldDB" id="A0A167W9U6"/>
<dbReference type="Proteomes" id="UP000076532">
    <property type="component" value="Unassembled WGS sequence"/>
</dbReference>
<evidence type="ECO:0000313" key="2">
    <source>
        <dbReference type="EMBL" id="KZP05854.1"/>
    </source>
</evidence>
<name>A0A167W9U6_9AGAM</name>
<evidence type="ECO:0000256" key="1">
    <source>
        <dbReference type="SAM" id="MobiDB-lite"/>
    </source>
</evidence>
<accession>A0A167W9U6</accession>
<protein>
    <submittedName>
        <fullName evidence="2">Uncharacterized protein</fullName>
    </submittedName>
</protein>
<dbReference type="EMBL" id="KV417815">
    <property type="protein sequence ID" value="KZP05854.1"/>
    <property type="molecule type" value="Genomic_DNA"/>
</dbReference>
<reference evidence="2 3" key="1">
    <citation type="journal article" date="2016" name="Mol. Biol. Evol.">
        <title>Comparative Genomics of Early-Diverging Mushroom-Forming Fungi Provides Insights into the Origins of Lignocellulose Decay Capabilities.</title>
        <authorList>
            <person name="Nagy L.G."/>
            <person name="Riley R."/>
            <person name="Tritt A."/>
            <person name="Adam C."/>
            <person name="Daum C."/>
            <person name="Floudas D."/>
            <person name="Sun H."/>
            <person name="Yadav J.S."/>
            <person name="Pangilinan J."/>
            <person name="Larsson K.H."/>
            <person name="Matsuura K."/>
            <person name="Barry K."/>
            <person name="Labutti K."/>
            <person name="Kuo R."/>
            <person name="Ohm R.A."/>
            <person name="Bhattacharya S.S."/>
            <person name="Shirouzu T."/>
            <person name="Yoshinaga Y."/>
            <person name="Martin F.M."/>
            <person name="Grigoriev I.V."/>
            <person name="Hibbett D.S."/>
        </authorList>
    </citation>
    <scope>NUCLEOTIDE SEQUENCE [LARGE SCALE GENOMIC DNA]</scope>
    <source>
        <strain evidence="2 3">CBS 109695</strain>
    </source>
</reference>
<feature type="compositionally biased region" description="Basic and acidic residues" evidence="1">
    <location>
        <begin position="50"/>
        <end position="66"/>
    </location>
</feature>
<proteinExistence type="predicted"/>
<feature type="region of interest" description="Disordered" evidence="1">
    <location>
        <begin position="45"/>
        <end position="71"/>
    </location>
</feature>
<sequence>MSVCGGRPFNVDIERLHTGTINLGEEAHVIKSVIIRAEASTRPPTFFDINSDRPTDQSCEPRRPDISIRNNRPPPCPHLYLSFPHTPSSFWTIP</sequence>